<dbReference type="RefSeq" id="WP_271168548.1">
    <property type="nucleotide sequence ID" value="NZ_BSFI01000007.1"/>
</dbReference>
<keyword evidence="3" id="KW-1185">Reference proteome</keyword>
<reference evidence="2" key="2">
    <citation type="submission" date="2023-01" db="EMBL/GenBank/DDBJ databases">
        <authorList>
            <person name="Sun Q."/>
            <person name="Evtushenko L."/>
        </authorList>
    </citation>
    <scope>NUCLEOTIDE SEQUENCE</scope>
    <source>
        <strain evidence="2">VKM B-2347</strain>
    </source>
</reference>
<dbReference type="SUPFAM" id="SSF47226">
    <property type="entry name" value="Histidine-containing phosphotransfer domain, HPT domain"/>
    <property type="match status" value="1"/>
</dbReference>
<feature type="region of interest" description="Disordered" evidence="1">
    <location>
        <begin position="1"/>
        <end position="23"/>
    </location>
</feature>
<evidence type="ECO:0000256" key="1">
    <source>
        <dbReference type="SAM" id="MobiDB-lite"/>
    </source>
</evidence>
<protein>
    <submittedName>
        <fullName evidence="2">Uncharacterized protein</fullName>
    </submittedName>
</protein>
<dbReference type="GO" id="GO:0000160">
    <property type="term" value="P:phosphorelay signal transduction system"/>
    <property type="evidence" value="ECO:0007669"/>
    <property type="project" value="InterPro"/>
</dbReference>
<dbReference type="Proteomes" id="UP001143372">
    <property type="component" value="Unassembled WGS sequence"/>
</dbReference>
<comment type="caution">
    <text evidence="2">The sequence shown here is derived from an EMBL/GenBank/DDBJ whole genome shotgun (WGS) entry which is preliminary data.</text>
</comment>
<gene>
    <name evidence="2" type="ORF">GCM10008179_14190</name>
</gene>
<dbReference type="EMBL" id="BSFI01000007">
    <property type="protein sequence ID" value="GLK67781.1"/>
    <property type="molecule type" value="Genomic_DNA"/>
</dbReference>
<name>A0A9W6MVD7_9HYPH</name>
<accession>A0A9W6MVD7</accession>
<dbReference type="AlphaFoldDB" id="A0A9W6MVD7"/>
<reference evidence="2" key="1">
    <citation type="journal article" date="2014" name="Int. J. Syst. Evol. Microbiol.">
        <title>Complete genome sequence of Corynebacterium casei LMG S-19264T (=DSM 44701T), isolated from a smear-ripened cheese.</title>
        <authorList>
            <consortium name="US DOE Joint Genome Institute (JGI-PGF)"/>
            <person name="Walter F."/>
            <person name="Albersmeier A."/>
            <person name="Kalinowski J."/>
            <person name="Ruckert C."/>
        </authorList>
    </citation>
    <scope>NUCLEOTIDE SEQUENCE</scope>
    <source>
        <strain evidence="2">VKM B-2347</strain>
    </source>
</reference>
<sequence>MLLGGPTLDEPLRDFPTETAENPDLVDVERVHFGQEPANAKFLGDIFRLVHTMKSAVRRLGDNDFGLPAAQPRHRRAAGRVMKTRMHRGVM</sequence>
<proteinExistence type="predicted"/>
<dbReference type="InterPro" id="IPR036641">
    <property type="entry name" value="HPT_dom_sf"/>
</dbReference>
<evidence type="ECO:0000313" key="3">
    <source>
        <dbReference type="Proteomes" id="UP001143372"/>
    </source>
</evidence>
<organism evidence="2 3">
    <name type="scientific">Hansschlegelia plantiphila</name>
    <dbReference type="NCBI Taxonomy" id="374655"/>
    <lineage>
        <taxon>Bacteria</taxon>
        <taxon>Pseudomonadati</taxon>
        <taxon>Pseudomonadota</taxon>
        <taxon>Alphaproteobacteria</taxon>
        <taxon>Hyphomicrobiales</taxon>
        <taxon>Methylopilaceae</taxon>
        <taxon>Hansschlegelia</taxon>
    </lineage>
</organism>
<evidence type="ECO:0000313" key="2">
    <source>
        <dbReference type="EMBL" id="GLK67781.1"/>
    </source>
</evidence>